<dbReference type="EMBL" id="VSRR010040269">
    <property type="protein sequence ID" value="MPC75057.1"/>
    <property type="molecule type" value="Genomic_DNA"/>
</dbReference>
<dbReference type="Proteomes" id="UP000324222">
    <property type="component" value="Unassembled WGS sequence"/>
</dbReference>
<name>A0A5B7I0S9_PORTR</name>
<dbReference type="AlphaFoldDB" id="A0A5B7I0S9"/>
<gene>
    <name evidence="1" type="ORF">E2C01_069441</name>
</gene>
<accession>A0A5B7I0S9</accession>
<reference evidence="1 2" key="1">
    <citation type="submission" date="2019-05" db="EMBL/GenBank/DDBJ databases">
        <title>Another draft genome of Portunus trituberculatus and its Hox gene families provides insights of decapod evolution.</title>
        <authorList>
            <person name="Jeong J.-H."/>
            <person name="Song I."/>
            <person name="Kim S."/>
            <person name="Choi T."/>
            <person name="Kim D."/>
            <person name="Ryu S."/>
            <person name="Kim W."/>
        </authorList>
    </citation>
    <scope>NUCLEOTIDE SEQUENCE [LARGE SCALE GENOMIC DNA]</scope>
    <source>
        <tissue evidence="1">Muscle</tissue>
    </source>
</reference>
<sequence>MKKEKEIFRRNVPGTHRKVALHDESFDGTQQNSLVQNLPGNDVETRVTRLFWVLNSLGLEVVPSSL</sequence>
<evidence type="ECO:0000313" key="2">
    <source>
        <dbReference type="Proteomes" id="UP000324222"/>
    </source>
</evidence>
<comment type="caution">
    <text evidence="1">The sequence shown here is derived from an EMBL/GenBank/DDBJ whole genome shotgun (WGS) entry which is preliminary data.</text>
</comment>
<protein>
    <submittedName>
        <fullName evidence="1">Uncharacterized protein</fullName>
    </submittedName>
</protein>
<keyword evidence="2" id="KW-1185">Reference proteome</keyword>
<organism evidence="1 2">
    <name type="scientific">Portunus trituberculatus</name>
    <name type="common">Swimming crab</name>
    <name type="synonym">Neptunus trituberculatus</name>
    <dbReference type="NCBI Taxonomy" id="210409"/>
    <lineage>
        <taxon>Eukaryota</taxon>
        <taxon>Metazoa</taxon>
        <taxon>Ecdysozoa</taxon>
        <taxon>Arthropoda</taxon>
        <taxon>Crustacea</taxon>
        <taxon>Multicrustacea</taxon>
        <taxon>Malacostraca</taxon>
        <taxon>Eumalacostraca</taxon>
        <taxon>Eucarida</taxon>
        <taxon>Decapoda</taxon>
        <taxon>Pleocyemata</taxon>
        <taxon>Brachyura</taxon>
        <taxon>Eubrachyura</taxon>
        <taxon>Portunoidea</taxon>
        <taxon>Portunidae</taxon>
        <taxon>Portuninae</taxon>
        <taxon>Portunus</taxon>
    </lineage>
</organism>
<proteinExistence type="predicted"/>
<evidence type="ECO:0000313" key="1">
    <source>
        <dbReference type="EMBL" id="MPC75057.1"/>
    </source>
</evidence>